<feature type="coiled-coil region" evidence="1">
    <location>
        <begin position="118"/>
        <end position="173"/>
    </location>
</feature>
<dbReference type="EMBL" id="JARKHS020034689">
    <property type="protein sequence ID" value="KAK8757907.1"/>
    <property type="molecule type" value="Genomic_DNA"/>
</dbReference>
<evidence type="ECO:0000313" key="4">
    <source>
        <dbReference type="Proteomes" id="UP001321473"/>
    </source>
</evidence>
<dbReference type="Proteomes" id="UP001321473">
    <property type="component" value="Unassembled WGS sequence"/>
</dbReference>
<dbReference type="PANTHER" id="PTHR14305">
    <property type="entry name" value="E3 UBIQUITIN-PROTEIN LIGASE CCNB1IP1"/>
    <property type="match status" value="1"/>
</dbReference>
<comment type="caution">
    <text evidence="3">The sequence shown here is derived from an EMBL/GenBank/DDBJ whole genome shotgun (WGS) entry which is preliminary data.</text>
</comment>
<protein>
    <recommendedName>
        <fullName evidence="5">E3 ubiquitin-protein ligase CCNB1IP1</fullName>
    </recommendedName>
</protein>
<dbReference type="AlphaFoldDB" id="A0AAQ4D617"/>
<evidence type="ECO:0008006" key="5">
    <source>
        <dbReference type="Google" id="ProtNLM"/>
    </source>
</evidence>
<keyword evidence="1" id="KW-0175">Coiled coil</keyword>
<evidence type="ECO:0000256" key="1">
    <source>
        <dbReference type="SAM" id="Coils"/>
    </source>
</evidence>
<dbReference type="GO" id="GO:0007131">
    <property type="term" value="P:reciprocal meiotic recombination"/>
    <property type="evidence" value="ECO:0007669"/>
    <property type="project" value="InterPro"/>
</dbReference>
<evidence type="ECO:0000313" key="3">
    <source>
        <dbReference type="EMBL" id="KAK8757907.1"/>
    </source>
</evidence>
<gene>
    <name evidence="3" type="ORF">V5799_004457</name>
</gene>
<keyword evidence="4" id="KW-1185">Reference proteome</keyword>
<reference evidence="3 4" key="1">
    <citation type="journal article" date="2023" name="Arcadia Sci">
        <title>De novo assembly of a long-read Amblyomma americanum tick genome.</title>
        <authorList>
            <person name="Chou S."/>
            <person name="Poskanzer K.E."/>
            <person name="Rollins M."/>
            <person name="Thuy-Boun P.S."/>
        </authorList>
    </citation>
    <scope>NUCLEOTIDE SEQUENCE [LARGE SCALE GENOMIC DNA]</scope>
    <source>
        <strain evidence="3">F_SG_1</strain>
        <tissue evidence="3">Salivary glands</tissue>
    </source>
</reference>
<feature type="region of interest" description="Disordered" evidence="2">
    <location>
        <begin position="212"/>
        <end position="234"/>
    </location>
</feature>
<name>A0AAQ4D617_AMBAM</name>
<feature type="compositionally biased region" description="Pro residues" evidence="2">
    <location>
        <begin position="217"/>
        <end position="234"/>
    </location>
</feature>
<dbReference type="InterPro" id="IPR042448">
    <property type="entry name" value="CCNB1IP1"/>
</dbReference>
<organism evidence="3 4">
    <name type="scientific">Amblyomma americanum</name>
    <name type="common">Lone star tick</name>
    <dbReference type="NCBI Taxonomy" id="6943"/>
    <lineage>
        <taxon>Eukaryota</taxon>
        <taxon>Metazoa</taxon>
        <taxon>Ecdysozoa</taxon>
        <taxon>Arthropoda</taxon>
        <taxon>Chelicerata</taxon>
        <taxon>Arachnida</taxon>
        <taxon>Acari</taxon>
        <taxon>Parasitiformes</taxon>
        <taxon>Ixodida</taxon>
        <taxon>Ixodoidea</taxon>
        <taxon>Ixodidae</taxon>
        <taxon>Amblyomminae</taxon>
        <taxon>Amblyomma</taxon>
    </lineage>
</organism>
<evidence type="ECO:0000256" key="2">
    <source>
        <dbReference type="SAM" id="MobiDB-lite"/>
    </source>
</evidence>
<proteinExistence type="predicted"/>
<dbReference type="SUPFAM" id="SSF57850">
    <property type="entry name" value="RING/U-box"/>
    <property type="match status" value="1"/>
</dbReference>
<dbReference type="GO" id="GO:0000795">
    <property type="term" value="C:synaptonemal complex"/>
    <property type="evidence" value="ECO:0007669"/>
    <property type="project" value="InterPro"/>
</dbReference>
<dbReference type="GO" id="GO:0061630">
    <property type="term" value="F:ubiquitin protein ligase activity"/>
    <property type="evidence" value="ECO:0007669"/>
    <property type="project" value="InterPro"/>
</dbReference>
<accession>A0AAQ4D617</accession>
<dbReference type="PANTHER" id="PTHR14305:SF0">
    <property type="entry name" value="E3 UBIQUITIN-PROTEIN LIGASE CCNB1IP1"/>
    <property type="match status" value="1"/>
</dbReference>
<sequence>MHADYVYNKATPVQSGALTKFGHYLKLTTVAWVTSCSHAFCEEDASRELAARPVCPACGAQLPGKFDLVRVDVDPPEHFRQMVLAGHNPETVMDACSRALAFWSYQMSQQGASMEASLERSRQRATQLEVAVERTTRECSALKEQLQGVERERAKLRQCVEELRAQLERLQGVGDAAVAARMAGPATPAAAAAPSLDHLQALLAADNQGEFFLRPAQNPPRPVRQPKPPCYDRH</sequence>